<accession>A0A8J5VCN7</accession>
<keyword evidence="3" id="KW-1015">Disulfide bond</keyword>
<sequence>MSFPSKEERLNCWGSRDEYWNCLDSKSETECKELRKQYEKFCSPQWVKHFDRKREYLKFKEKIEQEGYVDSHLPKSTV</sequence>
<evidence type="ECO:0000256" key="3">
    <source>
        <dbReference type="ARBA" id="ARBA00023157"/>
    </source>
</evidence>
<reference evidence="4" key="1">
    <citation type="submission" date="2020-03" db="EMBL/GenBank/DDBJ databases">
        <authorList>
            <person name="Chebbi M.A."/>
            <person name="Drezen J.M."/>
        </authorList>
    </citation>
    <scope>NUCLEOTIDE SEQUENCE</scope>
    <source>
        <tissue evidence="4">Whole body</tissue>
    </source>
</reference>
<comment type="subcellular location">
    <subcellularLocation>
        <location evidence="1">Mitochondrion</location>
    </subcellularLocation>
</comment>
<dbReference type="OrthoDB" id="16284at2759"/>
<dbReference type="GO" id="GO:0005739">
    <property type="term" value="C:mitochondrion"/>
    <property type="evidence" value="ECO:0007669"/>
    <property type="project" value="UniProtKB-SubCell"/>
</dbReference>
<keyword evidence="2" id="KW-0496">Mitochondrion</keyword>
<evidence type="ECO:0000256" key="2">
    <source>
        <dbReference type="ARBA" id="ARBA00023128"/>
    </source>
</evidence>
<organism evidence="4 5">
    <name type="scientific">Cotesia typhae</name>
    <dbReference type="NCBI Taxonomy" id="2053667"/>
    <lineage>
        <taxon>Eukaryota</taxon>
        <taxon>Metazoa</taxon>
        <taxon>Ecdysozoa</taxon>
        <taxon>Arthropoda</taxon>
        <taxon>Hexapoda</taxon>
        <taxon>Insecta</taxon>
        <taxon>Pterygota</taxon>
        <taxon>Neoptera</taxon>
        <taxon>Endopterygota</taxon>
        <taxon>Hymenoptera</taxon>
        <taxon>Apocrita</taxon>
        <taxon>Ichneumonoidea</taxon>
        <taxon>Braconidae</taxon>
        <taxon>Microgastrinae</taxon>
        <taxon>Cotesia</taxon>
    </lineage>
</organism>
<keyword evidence="5" id="KW-1185">Reference proteome</keyword>
<dbReference type="PANTHER" id="PTHR46690:SF1">
    <property type="entry name" value="CYTOCHROME C OXIDASE ASSEMBLY FACTOR 6 HOMOLOG"/>
    <property type="match status" value="1"/>
</dbReference>
<comment type="caution">
    <text evidence="4">The sequence shown here is derived from an EMBL/GenBank/DDBJ whole genome shotgun (WGS) entry which is preliminary data.</text>
</comment>
<protein>
    <recommendedName>
        <fullName evidence="6">Cytochrome c oxidase assembly factor 6 homolog</fullName>
    </recommendedName>
</protein>
<proteinExistence type="predicted"/>
<dbReference type="Pfam" id="PF02297">
    <property type="entry name" value="COX6B"/>
    <property type="match status" value="1"/>
</dbReference>
<evidence type="ECO:0000256" key="1">
    <source>
        <dbReference type="ARBA" id="ARBA00004173"/>
    </source>
</evidence>
<name>A0A8J5VCN7_9HYME</name>
<dbReference type="GO" id="GO:0042775">
    <property type="term" value="P:mitochondrial ATP synthesis coupled electron transport"/>
    <property type="evidence" value="ECO:0007669"/>
    <property type="project" value="TreeGrafter"/>
</dbReference>
<evidence type="ECO:0000313" key="5">
    <source>
        <dbReference type="Proteomes" id="UP000729913"/>
    </source>
</evidence>
<dbReference type="Proteomes" id="UP000729913">
    <property type="component" value="Unassembled WGS sequence"/>
</dbReference>
<evidence type="ECO:0000313" key="4">
    <source>
        <dbReference type="EMBL" id="KAG8042243.1"/>
    </source>
</evidence>
<reference evidence="4" key="2">
    <citation type="submission" date="2021-04" db="EMBL/GenBank/DDBJ databases">
        <title>Genome-wide patterns of bracovirus chromosomal integration into multiple host tissues during parasitism.</title>
        <authorList>
            <person name="Chebbi M.A.C."/>
        </authorList>
    </citation>
    <scope>NUCLEOTIDE SEQUENCE</scope>
    <source>
        <tissue evidence="4">Whole body</tissue>
    </source>
</reference>
<evidence type="ECO:0008006" key="6">
    <source>
        <dbReference type="Google" id="ProtNLM"/>
    </source>
</evidence>
<dbReference type="InterPro" id="IPR048280">
    <property type="entry name" value="COX6B-like"/>
</dbReference>
<dbReference type="GO" id="GO:0008535">
    <property type="term" value="P:respiratory chain complex IV assembly"/>
    <property type="evidence" value="ECO:0007669"/>
    <property type="project" value="InterPro"/>
</dbReference>
<gene>
    <name evidence="4" type="ORF">G9C98_004877</name>
</gene>
<dbReference type="AlphaFoldDB" id="A0A8J5VCN7"/>
<dbReference type="EMBL" id="JAAOIC020000002">
    <property type="protein sequence ID" value="KAG8042243.1"/>
    <property type="molecule type" value="Genomic_DNA"/>
</dbReference>
<dbReference type="PANTHER" id="PTHR46690">
    <property type="entry name" value="CYTOCHROME C OXIDASE ASSEMBLY FACTOR 6 HOMOLOG"/>
    <property type="match status" value="1"/>
</dbReference>
<dbReference type="InterPro" id="IPR042289">
    <property type="entry name" value="COA6"/>
</dbReference>